<evidence type="ECO:0000256" key="13">
    <source>
        <dbReference type="SAM" id="Phobius"/>
    </source>
</evidence>
<evidence type="ECO:0000256" key="11">
    <source>
        <dbReference type="RuleBase" id="RU004024"/>
    </source>
</evidence>
<comment type="subcellular location">
    <subcellularLocation>
        <location evidence="10">Cell membrane</location>
        <topology evidence="10">Multi-pass membrane protein</topology>
    </subcellularLocation>
    <subcellularLocation>
        <location evidence="1">Membrane</location>
        <topology evidence="1">Multi-pass membrane protein</topology>
    </subcellularLocation>
</comment>
<keyword evidence="9 13" id="KW-0472">Membrane</keyword>
<dbReference type="PANTHER" id="PTHR22888">
    <property type="entry name" value="CYTOCHROME C OXIDASE, SUBUNIT II"/>
    <property type="match status" value="1"/>
</dbReference>
<dbReference type="EMBL" id="JAHHIF010000099">
    <property type="protein sequence ID" value="MBW4549446.1"/>
    <property type="molecule type" value="Genomic_DNA"/>
</dbReference>
<evidence type="ECO:0000256" key="6">
    <source>
        <dbReference type="ARBA" id="ARBA00022967"/>
    </source>
</evidence>
<keyword evidence="4 10" id="KW-0679">Respiratory chain</keyword>
<reference evidence="15" key="2">
    <citation type="journal article" date="2022" name="Microbiol. Resour. Announc.">
        <title>Metagenome Sequencing to Explore Phylogenomics of Terrestrial Cyanobacteria.</title>
        <authorList>
            <person name="Ward R.D."/>
            <person name="Stajich J.E."/>
            <person name="Johansen J.R."/>
            <person name="Huntemann M."/>
            <person name="Clum A."/>
            <person name="Foster B."/>
            <person name="Foster B."/>
            <person name="Roux S."/>
            <person name="Palaniappan K."/>
            <person name="Varghese N."/>
            <person name="Mukherjee S."/>
            <person name="Reddy T.B.K."/>
            <person name="Daum C."/>
            <person name="Copeland A."/>
            <person name="Chen I.A."/>
            <person name="Ivanova N.N."/>
            <person name="Kyrpides N.C."/>
            <person name="Shapiro N."/>
            <person name="Eloe-Fadrosh E.A."/>
            <person name="Pietrasiak N."/>
        </authorList>
    </citation>
    <scope>NUCLEOTIDE SEQUENCE</scope>
    <source>
        <strain evidence="15">CPER-KK1</strain>
    </source>
</reference>
<evidence type="ECO:0000256" key="10">
    <source>
        <dbReference type="RuleBase" id="RU000456"/>
    </source>
</evidence>
<gene>
    <name evidence="15" type="ORF">KME25_34355</name>
</gene>
<keyword evidence="5 10" id="KW-0812">Transmembrane</keyword>
<dbReference type="Gene3D" id="1.10.287.90">
    <property type="match status" value="1"/>
</dbReference>
<dbReference type="GO" id="GO:0004129">
    <property type="term" value="F:cytochrome-c oxidase activity"/>
    <property type="evidence" value="ECO:0007669"/>
    <property type="project" value="UniProtKB-EC"/>
</dbReference>
<evidence type="ECO:0000256" key="9">
    <source>
        <dbReference type="ARBA" id="ARBA00023136"/>
    </source>
</evidence>
<feature type="domain" description="Cytochrome oxidase subunit II copper A binding" evidence="14">
    <location>
        <begin position="157"/>
        <end position="268"/>
    </location>
</feature>
<protein>
    <recommendedName>
        <fullName evidence="11">Cytochrome c oxidase subunit 2</fullName>
        <ecNumber evidence="11">7.1.1.9</ecNumber>
    </recommendedName>
</protein>
<evidence type="ECO:0000256" key="8">
    <source>
        <dbReference type="ARBA" id="ARBA00022989"/>
    </source>
</evidence>
<organism evidence="15 16">
    <name type="scientific">Symplocastrum torsivum CPER-KK1</name>
    <dbReference type="NCBI Taxonomy" id="450513"/>
    <lineage>
        <taxon>Bacteria</taxon>
        <taxon>Bacillati</taxon>
        <taxon>Cyanobacteriota</taxon>
        <taxon>Cyanophyceae</taxon>
        <taxon>Oscillatoriophycideae</taxon>
        <taxon>Oscillatoriales</taxon>
        <taxon>Microcoleaceae</taxon>
        <taxon>Symplocastrum</taxon>
    </lineage>
</organism>
<proteinExistence type="inferred from homology"/>
<comment type="cofactor">
    <cofactor evidence="11">
        <name>Cu cation</name>
        <dbReference type="ChEBI" id="CHEBI:23378"/>
    </cofactor>
    <text evidence="11">Binds a copper A center.</text>
</comment>
<dbReference type="GO" id="GO:0042773">
    <property type="term" value="P:ATP synthesis coupled electron transport"/>
    <property type="evidence" value="ECO:0007669"/>
    <property type="project" value="TreeGrafter"/>
</dbReference>
<comment type="similarity">
    <text evidence="2 10">Belongs to the cytochrome c oxidase subunit 2 family.</text>
</comment>
<dbReference type="SUPFAM" id="SSF81464">
    <property type="entry name" value="Cytochrome c oxidase subunit II-like, transmembrane region"/>
    <property type="match status" value="1"/>
</dbReference>
<comment type="function">
    <text evidence="11">Subunits I and II form the functional core of the enzyme complex. Electrons originating in cytochrome c are transferred via heme a and Cu(A) to the binuclear center formed by heme a3 and Cu(B).</text>
</comment>
<accession>A0A951PUJ2</accession>
<name>A0A951PUJ2_9CYAN</name>
<comment type="caution">
    <text evidence="15">The sequence shown here is derived from an EMBL/GenBank/DDBJ whole genome shotgun (WGS) entry which is preliminary data.</text>
</comment>
<dbReference type="GO" id="GO:0005886">
    <property type="term" value="C:plasma membrane"/>
    <property type="evidence" value="ECO:0007669"/>
    <property type="project" value="UniProtKB-SubCell"/>
</dbReference>
<dbReference type="InterPro" id="IPR008972">
    <property type="entry name" value="Cupredoxin"/>
</dbReference>
<dbReference type="AlphaFoldDB" id="A0A951PUJ2"/>
<keyword evidence="11" id="KW-0479">Metal-binding</keyword>
<evidence type="ECO:0000313" key="16">
    <source>
        <dbReference type="Proteomes" id="UP000753908"/>
    </source>
</evidence>
<dbReference type="PRINTS" id="PR01166">
    <property type="entry name" value="CYCOXIDASEII"/>
</dbReference>
<keyword evidence="3 10" id="KW-0813">Transport</keyword>
<evidence type="ECO:0000256" key="3">
    <source>
        <dbReference type="ARBA" id="ARBA00022448"/>
    </source>
</evidence>
<feature type="region of interest" description="Disordered" evidence="12">
    <location>
        <begin position="285"/>
        <end position="329"/>
    </location>
</feature>
<evidence type="ECO:0000256" key="1">
    <source>
        <dbReference type="ARBA" id="ARBA00004141"/>
    </source>
</evidence>
<evidence type="ECO:0000256" key="4">
    <source>
        <dbReference type="ARBA" id="ARBA00022660"/>
    </source>
</evidence>
<evidence type="ECO:0000256" key="2">
    <source>
        <dbReference type="ARBA" id="ARBA00007866"/>
    </source>
</evidence>
<dbReference type="GO" id="GO:0005507">
    <property type="term" value="F:copper ion binding"/>
    <property type="evidence" value="ECO:0007669"/>
    <property type="project" value="InterPro"/>
</dbReference>
<dbReference type="InterPro" id="IPR011759">
    <property type="entry name" value="Cyt_c_oxidase_su2_TM_dom"/>
</dbReference>
<dbReference type="PANTHER" id="PTHR22888:SF9">
    <property type="entry name" value="CYTOCHROME C OXIDASE SUBUNIT 2"/>
    <property type="match status" value="1"/>
</dbReference>
<keyword evidence="6" id="KW-1278">Translocase</keyword>
<feature type="transmembrane region" description="Helical" evidence="13">
    <location>
        <begin position="46"/>
        <end position="69"/>
    </location>
</feature>
<dbReference type="SUPFAM" id="SSF49503">
    <property type="entry name" value="Cupredoxins"/>
    <property type="match status" value="1"/>
</dbReference>
<dbReference type="InterPro" id="IPR036257">
    <property type="entry name" value="Cyt_c_oxidase_su2_TM_sf"/>
</dbReference>
<evidence type="ECO:0000313" key="15">
    <source>
        <dbReference type="EMBL" id="MBW4549446.1"/>
    </source>
</evidence>
<dbReference type="Proteomes" id="UP000753908">
    <property type="component" value="Unassembled WGS sequence"/>
</dbReference>
<evidence type="ECO:0000256" key="12">
    <source>
        <dbReference type="SAM" id="MobiDB-lite"/>
    </source>
</evidence>
<keyword evidence="7 10" id="KW-0249">Electron transport</keyword>
<evidence type="ECO:0000256" key="5">
    <source>
        <dbReference type="ARBA" id="ARBA00022692"/>
    </source>
</evidence>
<dbReference type="InterPro" id="IPR002429">
    <property type="entry name" value="CcO_II-like_C"/>
</dbReference>
<evidence type="ECO:0000256" key="7">
    <source>
        <dbReference type="ARBA" id="ARBA00022982"/>
    </source>
</evidence>
<dbReference type="EC" id="7.1.1.9" evidence="11"/>
<keyword evidence="11" id="KW-0186">Copper</keyword>
<feature type="transmembrane region" description="Helical" evidence="13">
    <location>
        <begin position="89"/>
        <end position="111"/>
    </location>
</feature>
<sequence length="329" mass="37156">MLKLRAILIMTVYAILVTFASFWMAKQSYSWFPPEAAAEAKLQDDLFSLFTGLGTFIYLGVIGPFLYSLVFHRASKYDMSDGPPIEGNLWLEIVWTAVPLVLVLTLSFVSYRTYEKMAVRGPMELVHLHMPDMMESAYAEPFDSTPQQDIQNAVETAPIEQIDVTAKQWAWIFHYPKQDITSTELHLPVDLRVRFTLRSEDVLHGFYIPAFRLKQDIVPNREIDFELTPVKTGTYRLRDSMFSGTYFAANQTDVVVQSPSDYQQWLADAAAQTPSPAFNQAAYEYSQSSEPGAGNTKDKVAVRGWETIPPAPPPVVNYAPKHEPDSPAI</sequence>
<dbReference type="Pfam" id="PF02790">
    <property type="entry name" value="COX2_TM"/>
    <property type="match status" value="1"/>
</dbReference>
<dbReference type="Gene3D" id="2.60.40.420">
    <property type="entry name" value="Cupredoxins - blue copper proteins"/>
    <property type="match status" value="1"/>
</dbReference>
<keyword evidence="8 13" id="KW-1133">Transmembrane helix</keyword>
<feature type="transmembrane region" description="Helical" evidence="13">
    <location>
        <begin position="6"/>
        <end position="25"/>
    </location>
</feature>
<reference evidence="15" key="1">
    <citation type="submission" date="2021-05" db="EMBL/GenBank/DDBJ databases">
        <authorList>
            <person name="Pietrasiak N."/>
            <person name="Ward R."/>
            <person name="Stajich J.E."/>
            <person name="Kurbessoian T."/>
        </authorList>
    </citation>
    <scope>NUCLEOTIDE SEQUENCE</scope>
    <source>
        <strain evidence="15">CPER-KK1</strain>
    </source>
</reference>
<dbReference type="PROSITE" id="PS50857">
    <property type="entry name" value="COX2_CUA"/>
    <property type="match status" value="1"/>
</dbReference>
<comment type="catalytic activity">
    <reaction evidence="11">
        <text>4 Fe(II)-[cytochrome c] + O2 + 8 H(+)(in) = 4 Fe(III)-[cytochrome c] + 2 H2O + 4 H(+)(out)</text>
        <dbReference type="Rhea" id="RHEA:11436"/>
        <dbReference type="Rhea" id="RHEA-COMP:10350"/>
        <dbReference type="Rhea" id="RHEA-COMP:14399"/>
        <dbReference type="ChEBI" id="CHEBI:15377"/>
        <dbReference type="ChEBI" id="CHEBI:15378"/>
        <dbReference type="ChEBI" id="CHEBI:15379"/>
        <dbReference type="ChEBI" id="CHEBI:29033"/>
        <dbReference type="ChEBI" id="CHEBI:29034"/>
        <dbReference type="EC" id="7.1.1.9"/>
    </reaction>
</comment>
<dbReference type="CDD" id="cd13919">
    <property type="entry name" value="CuRO_HCO_II_like_5"/>
    <property type="match status" value="1"/>
</dbReference>
<evidence type="ECO:0000259" key="14">
    <source>
        <dbReference type="PROSITE" id="PS50857"/>
    </source>
</evidence>
<feature type="compositionally biased region" description="Basic and acidic residues" evidence="12">
    <location>
        <begin position="320"/>
        <end position="329"/>
    </location>
</feature>
<dbReference type="InterPro" id="IPR045187">
    <property type="entry name" value="CcO_II"/>
</dbReference>
<dbReference type="Pfam" id="PF00116">
    <property type="entry name" value="COX2"/>
    <property type="match status" value="1"/>
</dbReference>